<dbReference type="PANTHER" id="PTHR11133:SF23">
    <property type="entry name" value="SACCHAROPINE DEHYDROGENASE [NAD(+), L-LYSINE-FORMING]"/>
    <property type="match status" value="1"/>
</dbReference>
<dbReference type="InterPro" id="IPR051168">
    <property type="entry name" value="AASS"/>
</dbReference>
<evidence type="ECO:0000313" key="5">
    <source>
        <dbReference type="Proteomes" id="UP001301442"/>
    </source>
</evidence>
<name>A0ABZ0GU04_9GAMM</name>
<sequence>MTTTTKHTIHWLGAGLSSKPGIELLANSEHPLTVWNRSLAKAQTTLADICAKLSIKQLDWQVLAASINPGDVVVSMLPATKHLQVAQLCLENQAHFVSSSYISPQMADLNNQAAAANLCLVNEIGLDPGIDHLLAHDLIEKYRTSAQFDKTNELYFRSYCGGFPKVANDFKYKFSWSPLGVLKALRSPAKWINNGEIVTSQAPWQALRDYQINSAEQQETFQAYPNRDSTPFIQQYQFQSDWNVKEFVRGTLRLAGWSTAWQYLFDEIGQLSDAESEQRLTEISQELEQKYSYDADEADRVVLCVELEAKNADNKVWHQSYLLDCIGNDSGQAMARLVSIPVAFAILSILRGEIKPGVSAAVHEPEQVKAWLSKLIDLGENIACHNHLN</sequence>
<dbReference type="InterPro" id="IPR032095">
    <property type="entry name" value="Sacchrp_dh-like_C"/>
</dbReference>
<dbReference type="InterPro" id="IPR005097">
    <property type="entry name" value="Sacchrp_dh_NADP-bd"/>
</dbReference>
<protein>
    <submittedName>
        <fullName evidence="4">Saccharopine dehydrogenase family protein</fullName>
    </submittedName>
</protein>
<dbReference type="SUPFAM" id="SSF51735">
    <property type="entry name" value="NAD(P)-binding Rossmann-fold domains"/>
    <property type="match status" value="1"/>
</dbReference>
<proteinExistence type="predicted"/>
<keyword evidence="5" id="KW-1185">Reference proteome</keyword>
<dbReference type="RefSeq" id="WP_348398052.1">
    <property type="nucleotide sequence ID" value="NZ_CP136600.1"/>
</dbReference>
<organism evidence="4 5">
    <name type="scientific">Thalassotalea fonticola</name>
    <dbReference type="NCBI Taxonomy" id="3065649"/>
    <lineage>
        <taxon>Bacteria</taxon>
        <taxon>Pseudomonadati</taxon>
        <taxon>Pseudomonadota</taxon>
        <taxon>Gammaproteobacteria</taxon>
        <taxon>Alteromonadales</taxon>
        <taxon>Colwelliaceae</taxon>
        <taxon>Thalassotalea</taxon>
    </lineage>
</organism>
<dbReference type="Pfam" id="PF03435">
    <property type="entry name" value="Sacchrp_dh_NADP"/>
    <property type="match status" value="1"/>
</dbReference>
<dbReference type="Pfam" id="PF16653">
    <property type="entry name" value="Sacchrp_dh_C"/>
    <property type="match status" value="1"/>
</dbReference>
<dbReference type="InterPro" id="IPR036291">
    <property type="entry name" value="NAD(P)-bd_dom_sf"/>
</dbReference>
<evidence type="ECO:0000259" key="2">
    <source>
        <dbReference type="Pfam" id="PF03435"/>
    </source>
</evidence>
<evidence type="ECO:0000259" key="3">
    <source>
        <dbReference type="Pfam" id="PF16653"/>
    </source>
</evidence>
<accession>A0ABZ0GU04</accession>
<keyword evidence="1" id="KW-0560">Oxidoreductase</keyword>
<dbReference type="Gene3D" id="3.30.360.10">
    <property type="entry name" value="Dihydrodipicolinate Reductase, domain 2"/>
    <property type="match status" value="1"/>
</dbReference>
<evidence type="ECO:0000256" key="1">
    <source>
        <dbReference type="ARBA" id="ARBA00023002"/>
    </source>
</evidence>
<feature type="domain" description="Saccharopine dehydrogenase NADP binding" evidence="2">
    <location>
        <begin position="9"/>
        <end position="119"/>
    </location>
</feature>
<dbReference type="Proteomes" id="UP001301442">
    <property type="component" value="Chromosome"/>
</dbReference>
<dbReference type="SUPFAM" id="SSF55347">
    <property type="entry name" value="Glyceraldehyde-3-phosphate dehydrogenase-like, C-terminal domain"/>
    <property type="match status" value="1"/>
</dbReference>
<feature type="domain" description="Saccharopine dehydrogenase-like C-terminal" evidence="3">
    <location>
        <begin position="125"/>
        <end position="375"/>
    </location>
</feature>
<gene>
    <name evidence="4" type="ORF">RI844_08685</name>
</gene>
<evidence type="ECO:0000313" key="4">
    <source>
        <dbReference type="EMBL" id="WOH39285.1"/>
    </source>
</evidence>
<dbReference type="PANTHER" id="PTHR11133">
    <property type="entry name" value="SACCHAROPINE DEHYDROGENASE"/>
    <property type="match status" value="1"/>
</dbReference>
<dbReference type="Gene3D" id="3.40.50.720">
    <property type="entry name" value="NAD(P)-binding Rossmann-like Domain"/>
    <property type="match status" value="1"/>
</dbReference>
<dbReference type="EMBL" id="CP136600">
    <property type="protein sequence ID" value="WOH39285.1"/>
    <property type="molecule type" value="Genomic_DNA"/>
</dbReference>
<reference evidence="4 5" key="1">
    <citation type="submission" date="2023-09" db="EMBL/GenBank/DDBJ databases">
        <authorList>
            <person name="Qi X."/>
        </authorList>
    </citation>
    <scope>NUCLEOTIDE SEQUENCE [LARGE SCALE GENOMIC DNA]</scope>
    <source>
        <strain evidence="4 5">S1-1</strain>
    </source>
</reference>